<evidence type="ECO:0000256" key="1">
    <source>
        <dbReference type="ARBA" id="ARBA00022605"/>
    </source>
</evidence>
<dbReference type="GO" id="GO:0009088">
    <property type="term" value="P:threonine biosynthetic process"/>
    <property type="evidence" value="ECO:0007669"/>
    <property type="project" value="UniProtKB-UniRule"/>
</dbReference>
<accession>A0A7W7B0Y5</accession>
<evidence type="ECO:0000256" key="5">
    <source>
        <dbReference type="ARBA" id="ARBA00022777"/>
    </source>
</evidence>
<evidence type="ECO:0000256" key="7">
    <source>
        <dbReference type="ARBA" id="ARBA00038240"/>
    </source>
</evidence>
<dbReference type="InterPro" id="IPR050249">
    <property type="entry name" value="Pseudomonas-type_ThrB"/>
</dbReference>
<proteinExistence type="inferred from homology"/>
<keyword evidence="5 8" id="KW-0418">Kinase</keyword>
<evidence type="ECO:0000256" key="9">
    <source>
        <dbReference type="NCBIfam" id="TIGR00938"/>
    </source>
</evidence>
<protein>
    <recommendedName>
        <fullName evidence="8 9">Homoserine kinase</fullName>
        <shortName evidence="8">HK</shortName>
        <shortName evidence="8">HSK</shortName>
        <ecNumber evidence="8 9">2.7.1.39</ecNumber>
    </recommendedName>
</protein>
<evidence type="ECO:0000259" key="10">
    <source>
        <dbReference type="Pfam" id="PF01636"/>
    </source>
</evidence>
<evidence type="ECO:0000256" key="8">
    <source>
        <dbReference type="HAMAP-Rule" id="MF_00301"/>
    </source>
</evidence>
<comment type="similarity">
    <text evidence="7 8">Belongs to the pseudomonas-type ThrB family.</text>
</comment>
<dbReference type="EMBL" id="JACHNZ010000004">
    <property type="protein sequence ID" value="MBB4631008.1"/>
    <property type="molecule type" value="Genomic_DNA"/>
</dbReference>
<dbReference type="InterPro" id="IPR002575">
    <property type="entry name" value="Aminoglycoside_PTrfase"/>
</dbReference>
<dbReference type="SUPFAM" id="SSF56112">
    <property type="entry name" value="Protein kinase-like (PK-like)"/>
    <property type="match status" value="1"/>
</dbReference>
<keyword evidence="1 8" id="KW-0028">Amino-acid biosynthesis</keyword>
<dbReference type="InterPro" id="IPR005280">
    <property type="entry name" value="Homoserine_kinase_II"/>
</dbReference>
<reference evidence="11 12" key="1">
    <citation type="submission" date="2020-08" db="EMBL/GenBank/DDBJ databases">
        <title>Genomic Encyclopedia of Type Strains, Phase IV (KMG-IV): sequencing the most valuable type-strain genomes for metagenomic binning, comparative biology and taxonomic classification.</title>
        <authorList>
            <person name="Goeker M."/>
        </authorList>
    </citation>
    <scope>NUCLEOTIDE SEQUENCE [LARGE SCALE GENOMIC DNA]</scope>
    <source>
        <strain evidence="11 12">DSM 17328</strain>
    </source>
</reference>
<dbReference type="CDD" id="cd05153">
    <property type="entry name" value="HomoserineK_II"/>
    <property type="match status" value="1"/>
</dbReference>
<keyword evidence="3 8" id="KW-0791">Threonine biosynthesis</keyword>
<dbReference type="PANTHER" id="PTHR21064">
    <property type="entry name" value="AMINOGLYCOSIDE PHOSPHOTRANSFERASE DOMAIN-CONTAINING PROTEIN-RELATED"/>
    <property type="match status" value="1"/>
</dbReference>
<evidence type="ECO:0000313" key="11">
    <source>
        <dbReference type="EMBL" id="MBB4631008.1"/>
    </source>
</evidence>
<keyword evidence="4 8" id="KW-0547">Nucleotide-binding</keyword>
<name>A0A7W7B0Y5_9SPHN</name>
<dbReference type="HAMAP" id="MF_00301">
    <property type="entry name" value="Homoser_kinase_2"/>
    <property type="match status" value="1"/>
</dbReference>
<sequence>MAVYTHVPGETLAVFIARYDIGDLVAAKGIAEGVENSNYLIDTTRGRYILTLYEKRVDTADLPYFLALMRHAAEGGLPVPRPIEDREGAALQDLAGRPACVIEFLTGISVTEPTPALCRAAGEALGRLHAVTADFKDIRANALGHEGRLKLGAQCLPRADEIDPALAALIESEMAFQAAHWPADLPQATIHADLFPDNVLALGETVTGIIDFYFACTDARAYDLAVMHGAWCFSNDGAVFYPERAEALQAGYRAAHPISEAEAAVMPVLQRAAALRFLLTRAWDWLNTPADALVTRKDPMAFARRLRHLREAQ</sequence>
<dbReference type="Gene3D" id="3.30.200.20">
    <property type="entry name" value="Phosphorylase Kinase, domain 1"/>
    <property type="match status" value="1"/>
</dbReference>
<dbReference type="GO" id="GO:0005524">
    <property type="term" value="F:ATP binding"/>
    <property type="evidence" value="ECO:0007669"/>
    <property type="project" value="UniProtKB-KW"/>
</dbReference>
<dbReference type="GO" id="GO:0004413">
    <property type="term" value="F:homoserine kinase activity"/>
    <property type="evidence" value="ECO:0007669"/>
    <property type="project" value="UniProtKB-UniRule"/>
</dbReference>
<dbReference type="UniPathway" id="UPA00050">
    <property type="reaction ID" value="UER00064"/>
</dbReference>
<organism evidence="11 12">
    <name type="scientific">Sphingosinicella soli</name>
    <dbReference type="NCBI Taxonomy" id="333708"/>
    <lineage>
        <taxon>Bacteria</taxon>
        <taxon>Pseudomonadati</taxon>
        <taxon>Pseudomonadota</taxon>
        <taxon>Alphaproteobacteria</taxon>
        <taxon>Sphingomonadales</taxon>
        <taxon>Sphingosinicellaceae</taxon>
        <taxon>Sphingosinicella</taxon>
    </lineage>
</organism>
<feature type="domain" description="Aminoglycoside phosphotransferase" evidence="10">
    <location>
        <begin position="28"/>
        <end position="257"/>
    </location>
</feature>
<comment type="caution">
    <text evidence="11">The sequence shown here is derived from an EMBL/GenBank/DDBJ whole genome shotgun (WGS) entry which is preliminary data.</text>
</comment>
<dbReference type="PANTHER" id="PTHR21064:SF6">
    <property type="entry name" value="AMINOGLYCOSIDE PHOSPHOTRANSFERASE DOMAIN-CONTAINING PROTEIN"/>
    <property type="match status" value="1"/>
</dbReference>
<evidence type="ECO:0000256" key="2">
    <source>
        <dbReference type="ARBA" id="ARBA00022679"/>
    </source>
</evidence>
<gene>
    <name evidence="8" type="primary">thrB</name>
    <name evidence="11" type="ORF">GGQ98_000613</name>
</gene>
<dbReference type="Pfam" id="PF01636">
    <property type="entry name" value="APH"/>
    <property type="match status" value="1"/>
</dbReference>
<keyword evidence="2 8" id="KW-0808">Transferase</keyword>
<evidence type="ECO:0000256" key="3">
    <source>
        <dbReference type="ARBA" id="ARBA00022697"/>
    </source>
</evidence>
<dbReference type="Proteomes" id="UP000566324">
    <property type="component" value="Unassembled WGS sequence"/>
</dbReference>
<comment type="catalytic activity">
    <reaction evidence="8">
        <text>L-homoserine + ATP = O-phospho-L-homoserine + ADP + H(+)</text>
        <dbReference type="Rhea" id="RHEA:13985"/>
        <dbReference type="ChEBI" id="CHEBI:15378"/>
        <dbReference type="ChEBI" id="CHEBI:30616"/>
        <dbReference type="ChEBI" id="CHEBI:57476"/>
        <dbReference type="ChEBI" id="CHEBI:57590"/>
        <dbReference type="ChEBI" id="CHEBI:456216"/>
        <dbReference type="EC" id="2.7.1.39"/>
    </reaction>
</comment>
<dbReference type="EC" id="2.7.1.39" evidence="8 9"/>
<dbReference type="InterPro" id="IPR011009">
    <property type="entry name" value="Kinase-like_dom_sf"/>
</dbReference>
<evidence type="ECO:0000256" key="4">
    <source>
        <dbReference type="ARBA" id="ARBA00022741"/>
    </source>
</evidence>
<dbReference type="AlphaFoldDB" id="A0A7W7B0Y5"/>
<keyword evidence="12" id="KW-1185">Reference proteome</keyword>
<comment type="pathway">
    <text evidence="8">Amino-acid biosynthesis; L-threonine biosynthesis; L-threonine from L-aspartate: step 4/5.</text>
</comment>
<evidence type="ECO:0000256" key="6">
    <source>
        <dbReference type="ARBA" id="ARBA00022840"/>
    </source>
</evidence>
<dbReference type="NCBIfam" id="TIGR00938">
    <property type="entry name" value="thrB_alt"/>
    <property type="match status" value="1"/>
</dbReference>
<dbReference type="NCBIfam" id="NF003558">
    <property type="entry name" value="PRK05231.1"/>
    <property type="match status" value="1"/>
</dbReference>
<dbReference type="RefSeq" id="WP_184064913.1">
    <property type="nucleotide sequence ID" value="NZ_JACHNZ010000004.1"/>
</dbReference>
<evidence type="ECO:0000313" key="12">
    <source>
        <dbReference type="Proteomes" id="UP000566324"/>
    </source>
</evidence>
<keyword evidence="6 8" id="KW-0067">ATP-binding</keyword>
<dbReference type="Gene3D" id="3.90.1200.10">
    <property type="match status" value="1"/>
</dbReference>